<feature type="binding site" evidence="7">
    <location>
        <position position="117"/>
    </location>
    <ligand>
        <name>ATP</name>
        <dbReference type="ChEBI" id="CHEBI:30616"/>
    </ligand>
</feature>
<dbReference type="InterPro" id="IPR027417">
    <property type="entry name" value="P-loop_NTPase"/>
</dbReference>
<dbReference type="GO" id="GO:0005829">
    <property type="term" value="C:cytosol"/>
    <property type="evidence" value="ECO:0007669"/>
    <property type="project" value="TreeGrafter"/>
</dbReference>
<comment type="caution">
    <text evidence="8">The sequence shown here is derived from an EMBL/GenBank/DDBJ whole genome shotgun (WGS) entry which is preliminary data.</text>
</comment>
<dbReference type="PANTHER" id="PTHR21087">
    <property type="entry name" value="SHIKIMATE KINASE"/>
    <property type="match status" value="1"/>
</dbReference>
<keyword evidence="6 7" id="KW-0057">Aromatic amino acid biosynthesis</keyword>
<organism evidence="8 9">
    <name type="scientific">Aeromicrobium phragmitis</name>
    <dbReference type="NCBI Taxonomy" id="2478914"/>
    <lineage>
        <taxon>Bacteria</taxon>
        <taxon>Bacillati</taxon>
        <taxon>Actinomycetota</taxon>
        <taxon>Actinomycetes</taxon>
        <taxon>Propionibacteriales</taxon>
        <taxon>Nocardioidaceae</taxon>
        <taxon>Aeromicrobium</taxon>
    </lineage>
</organism>
<evidence type="ECO:0000256" key="7">
    <source>
        <dbReference type="HAMAP-Rule" id="MF_00109"/>
    </source>
</evidence>
<keyword evidence="9" id="KW-1185">Reference proteome</keyword>
<dbReference type="Gene3D" id="3.40.50.300">
    <property type="entry name" value="P-loop containing nucleotide triphosphate hydrolases"/>
    <property type="match status" value="1"/>
</dbReference>
<feature type="binding site" evidence="7">
    <location>
        <position position="80"/>
    </location>
    <ligand>
        <name>substrate</name>
    </ligand>
</feature>
<dbReference type="GO" id="GO:0008652">
    <property type="term" value="P:amino acid biosynthetic process"/>
    <property type="evidence" value="ECO:0007669"/>
    <property type="project" value="UniProtKB-KW"/>
</dbReference>
<dbReference type="InterPro" id="IPR031322">
    <property type="entry name" value="Shikimate/glucono_kinase"/>
</dbReference>
<keyword evidence="3 7" id="KW-0547">Nucleotide-binding</keyword>
<dbReference type="SUPFAM" id="SSF52540">
    <property type="entry name" value="P-loop containing nucleoside triphosphate hydrolases"/>
    <property type="match status" value="1"/>
</dbReference>
<proteinExistence type="inferred from homology"/>
<feature type="binding site" evidence="7">
    <location>
        <position position="58"/>
    </location>
    <ligand>
        <name>substrate</name>
    </ligand>
</feature>
<keyword evidence="7" id="KW-0460">Magnesium</keyword>
<dbReference type="EMBL" id="RDBF01000008">
    <property type="protein sequence ID" value="RLV55415.1"/>
    <property type="molecule type" value="Genomic_DNA"/>
</dbReference>
<evidence type="ECO:0000256" key="6">
    <source>
        <dbReference type="ARBA" id="ARBA00023141"/>
    </source>
</evidence>
<gene>
    <name evidence="7" type="primary">aroK</name>
    <name evidence="8" type="ORF">D9V41_11710</name>
</gene>
<feature type="binding site" evidence="7">
    <location>
        <position position="34"/>
    </location>
    <ligand>
        <name>substrate</name>
    </ligand>
</feature>
<feature type="binding site" evidence="7">
    <location>
        <position position="135"/>
    </location>
    <ligand>
        <name>substrate</name>
    </ligand>
</feature>
<dbReference type="GO" id="GO:0009073">
    <property type="term" value="P:aromatic amino acid family biosynthetic process"/>
    <property type="evidence" value="ECO:0007669"/>
    <property type="project" value="UniProtKB-KW"/>
</dbReference>
<dbReference type="CDD" id="cd00464">
    <property type="entry name" value="SK"/>
    <property type="match status" value="1"/>
</dbReference>
<protein>
    <recommendedName>
        <fullName evidence="7">Shikimate kinase</fullName>
        <shortName evidence="7">SK</shortName>
        <ecNumber evidence="7">2.7.1.71</ecNumber>
    </recommendedName>
</protein>
<dbReference type="AlphaFoldDB" id="A0A3L8PJ97"/>
<comment type="pathway">
    <text evidence="7">Metabolic intermediate biosynthesis; chorismate biosynthesis; chorismate from D-erythrose 4-phosphate and phosphoenolpyruvate: step 5/7.</text>
</comment>
<evidence type="ECO:0000256" key="4">
    <source>
        <dbReference type="ARBA" id="ARBA00022777"/>
    </source>
</evidence>
<dbReference type="Pfam" id="PF01202">
    <property type="entry name" value="SKI"/>
    <property type="match status" value="1"/>
</dbReference>
<dbReference type="PRINTS" id="PR01100">
    <property type="entry name" value="SHIKIMTKNASE"/>
</dbReference>
<evidence type="ECO:0000256" key="3">
    <source>
        <dbReference type="ARBA" id="ARBA00022741"/>
    </source>
</evidence>
<dbReference type="EC" id="2.7.1.71" evidence="7"/>
<evidence type="ECO:0000256" key="5">
    <source>
        <dbReference type="ARBA" id="ARBA00022840"/>
    </source>
</evidence>
<sequence length="169" mass="18124">MKPAVVLVGPPGAGKSTVAAIVASRLGLAVRDTDDDIEAEQGISVQDIFVEAGEPRFRELEHRAVARALSEHDGVVSLGGGAPLHPQTRQLLRDHRVVFLDVGLAQAAARVGLNSGRPLLLGNVRGQLKRLMDERRPVYTEVASVRIDTDGRTPEEVAEAVVDVVKESR</sequence>
<keyword evidence="4 7" id="KW-0418">Kinase</keyword>
<feature type="binding site" evidence="7">
    <location>
        <begin position="12"/>
        <end position="17"/>
    </location>
    <ligand>
        <name>ATP</name>
        <dbReference type="ChEBI" id="CHEBI:30616"/>
    </ligand>
</feature>
<feature type="binding site" evidence="7">
    <location>
        <position position="152"/>
    </location>
    <ligand>
        <name>ATP</name>
        <dbReference type="ChEBI" id="CHEBI:30616"/>
    </ligand>
</feature>
<dbReference type="UniPathway" id="UPA00053">
    <property type="reaction ID" value="UER00088"/>
</dbReference>
<comment type="function">
    <text evidence="7">Catalyzes the specific phosphorylation of the 3-hydroxyl group of shikimic acid using ATP as a cosubstrate.</text>
</comment>
<evidence type="ECO:0000313" key="8">
    <source>
        <dbReference type="EMBL" id="RLV55415.1"/>
    </source>
</evidence>
<comment type="subcellular location">
    <subcellularLocation>
        <location evidence="7">Cytoplasm</location>
    </subcellularLocation>
</comment>
<keyword evidence="7" id="KW-0963">Cytoplasm</keyword>
<dbReference type="GO" id="GO:0005524">
    <property type="term" value="F:ATP binding"/>
    <property type="evidence" value="ECO:0007669"/>
    <property type="project" value="UniProtKB-UniRule"/>
</dbReference>
<evidence type="ECO:0000313" key="9">
    <source>
        <dbReference type="Proteomes" id="UP000282515"/>
    </source>
</evidence>
<dbReference type="GO" id="GO:0009423">
    <property type="term" value="P:chorismate biosynthetic process"/>
    <property type="evidence" value="ECO:0007669"/>
    <property type="project" value="UniProtKB-UniRule"/>
</dbReference>
<keyword evidence="1 7" id="KW-0028">Amino-acid biosynthesis</keyword>
<dbReference type="HAMAP" id="MF_00109">
    <property type="entry name" value="Shikimate_kinase"/>
    <property type="match status" value="1"/>
</dbReference>
<dbReference type="InterPro" id="IPR000623">
    <property type="entry name" value="Shikimate_kinase/TSH1"/>
</dbReference>
<comment type="cofactor">
    <cofactor evidence="7">
        <name>Mg(2+)</name>
        <dbReference type="ChEBI" id="CHEBI:18420"/>
    </cofactor>
    <text evidence="7">Binds 1 Mg(2+) ion per subunit.</text>
</comment>
<evidence type="ECO:0000256" key="2">
    <source>
        <dbReference type="ARBA" id="ARBA00022679"/>
    </source>
</evidence>
<feature type="binding site" evidence="7">
    <location>
        <position position="16"/>
    </location>
    <ligand>
        <name>Mg(2+)</name>
        <dbReference type="ChEBI" id="CHEBI:18420"/>
    </ligand>
</feature>
<comment type="subunit">
    <text evidence="7">Monomer.</text>
</comment>
<comment type="similarity">
    <text evidence="7">Belongs to the shikimate kinase family.</text>
</comment>
<keyword evidence="2 7" id="KW-0808">Transferase</keyword>
<dbReference type="Proteomes" id="UP000282515">
    <property type="component" value="Unassembled WGS sequence"/>
</dbReference>
<keyword evidence="5 7" id="KW-0067">ATP-binding</keyword>
<accession>A0A3L8PJ97</accession>
<dbReference type="GO" id="GO:0004765">
    <property type="term" value="F:shikimate kinase activity"/>
    <property type="evidence" value="ECO:0007669"/>
    <property type="project" value="UniProtKB-UniRule"/>
</dbReference>
<dbReference type="RefSeq" id="WP_121794755.1">
    <property type="nucleotide sequence ID" value="NZ_RDBF01000008.1"/>
</dbReference>
<keyword evidence="7" id="KW-0479">Metal-binding</keyword>
<dbReference type="PANTHER" id="PTHR21087:SF16">
    <property type="entry name" value="SHIKIMATE KINASE 1, CHLOROPLASTIC"/>
    <property type="match status" value="1"/>
</dbReference>
<dbReference type="GO" id="GO:0000287">
    <property type="term" value="F:magnesium ion binding"/>
    <property type="evidence" value="ECO:0007669"/>
    <property type="project" value="UniProtKB-UniRule"/>
</dbReference>
<name>A0A3L8PJ97_9ACTN</name>
<reference evidence="8 9" key="1">
    <citation type="submission" date="2018-10" db="EMBL/GenBank/DDBJ databases">
        <title>Aeromicrobium sp. 9W16Y-2 whole genome shotgun sequence.</title>
        <authorList>
            <person name="Li F."/>
        </authorList>
    </citation>
    <scope>NUCLEOTIDE SEQUENCE [LARGE SCALE GENOMIC DNA]</scope>
    <source>
        <strain evidence="8 9">9W16Y-2</strain>
    </source>
</reference>
<comment type="catalytic activity">
    <reaction evidence="7">
        <text>shikimate + ATP = 3-phosphoshikimate + ADP + H(+)</text>
        <dbReference type="Rhea" id="RHEA:13121"/>
        <dbReference type="ChEBI" id="CHEBI:15378"/>
        <dbReference type="ChEBI" id="CHEBI:30616"/>
        <dbReference type="ChEBI" id="CHEBI:36208"/>
        <dbReference type="ChEBI" id="CHEBI:145989"/>
        <dbReference type="ChEBI" id="CHEBI:456216"/>
        <dbReference type="EC" id="2.7.1.71"/>
    </reaction>
</comment>
<evidence type="ECO:0000256" key="1">
    <source>
        <dbReference type="ARBA" id="ARBA00022605"/>
    </source>
</evidence>
<dbReference type="OrthoDB" id="9800332at2"/>